<comment type="caution">
    <text evidence="1">The sequence shown here is derived from an EMBL/GenBank/DDBJ whole genome shotgun (WGS) entry which is preliminary data.</text>
</comment>
<dbReference type="EMBL" id="JAPKMY010000008">
    <property type="protein sequence ID" value="MCX5468895.1"/>
    <property type="molecule type" value="Genomic_DNA"/>
</dbReference>
<reference evidence="1" key="1">
    <citation type="submission" date="2022-11" db="EMBL/GenBank/DDBJ databases">
        <title>Biodiversity and phylogenetic relationships of bacteria.</title>
        <authorList>
            <person name="Machado R.A.R."/>
            <person name="Bhat A."/>
            <person name="Loulou A."/>
            <person name="Kallel S."/>
        </authorList>
    </citation>
    <scope>NUCLEOTIDE SEQUENCE</scope>
    <source>
        <strain evidence="1">A-IN1</strain>
    </source>
</reference>
<proteinExistence type="predicted"/>
<accession>A0A9X3IIG9</accession>
<sequence>MSKKTIICLWWIKDSNFKIIIEGLSLRLKIGVLKILILIAIKSSGNNESILISLKEVSLEEEVMIAALFWLSKIKIIKFDGELDLMNVDKYLIFYSDQEKYLRETYEDCWVELPIQNILNLIKSTSSNEQLTYDAISNYLMMTKGYKIDNFKLKKIFYDEEYLKGNYIGTWRELLVKYELVEFLDVDYVKIY</sequence>
<evidence type="ECO:0000313" key="1">
    <source>
        <dbReference type="EMBL" id="MCX5468895.1"/>
    </source>
</evidence>
<keyword evidence="2" id="KW-1185">Reference proteome</keyword>
<dbReference type="AlphaFoldDB" id="A0A9X3IIG9"/>
<dbReference type="RefSeq" id="WP_266130975.1">
    <property type="nucleotide sequence ID" value="NZ_JAPKMY010000008.1"/>
</dbReference>
<evidence type="ECO:0000313" key="2">
    <source>
        <dbReference type="Proteomes" id="UP001146019"/>
    </source>
</evidence>
<protein>
    <submittedName>
        <fullName evidence="1">Uncharacterized protein</fullName>
    </submittedName>
</protein>
<gene>
    <name evidence="1" type="ORF">OSH00_14260</name>
</gene>
<name>A0A9X3IIG9_9GAMM</name>
<dbReference type="Proteomes" id="UP001146019">
    <property type="component" value="Unassembled WGS sequence"/>
</dbReference>
<organism evidence="1 2">
    <name type="scientific">Acinetobacter nematophilus</name>
    <dbReference type="NCBI Taxonomy" id="2994642"/>
    <lineage>
        <taxon>Bacteria</taxon>
        <taxon>Pseudomonadati</taxon>
        <taxon>Pseudomonadota</taxon>
        <taxon>Gammaproteobacteria</taxon>
        <taxon>Moraxellales</taxon>
        <taxon>Moraxellaceae</taxon>
        <taxon>Acinetobacter</taxon>
    </lineage>
</organism>